<dbReference type="PANTHER" id="PTHR46957:SF3">
    <property type="entry name" value="CYTOKINE RECEPTOR"/>
    <property type="match status" value="1"/>
</dbReference>
<dbReference type="InterPro" id="IPR050713">
    <property type="entry name" value="RTP_Phos/Ushers"/>
</dbReference>
<keyword evidence="1" id="KW-0732">Signal</keyword>
<dbReference type="SMART" id="SM00060">
    <property type="entry name" value="FN3"/>
    <property type="match status" value="2"/>
</dbReference>
<name>A0AAV6VAJ7_9ARAC</name>
<dbReference type="Gene3D" id="2.120.10.30">
    <property type="entry name" value="TolB, C-terminal domain"/>
    <property type="match status" value="1"/>
</dbReference>
<feature type="chain" id="PRO_5043775830" description="Fibronectin type-III domain-containing protein" evidence="1">
    <location>
        <begin position="17"/>
        <end position="584"/>
    </location>
</feature>
<keyword evidence="4" id="KW-1185">Reference proteome</keyword>
<feature type="domain" description="Fibronectin type-III" evidence="2">
    <location>
        <begin position="207"/>
        <end position="302"/>
    </location>
</feature>
<feature type="signal peptide" evidence="1">
    <location>
        <begin position="1"/>
        <end position="16"/>
    </location>
</feature>
<dbReference type="InterPro" id="IPR036116">
    <property type="entry name" value="FN3_sf"/>
</dbReference>
<accession>A0AAV6VAJ7</accession>
<dbReference type="AlphaFoldDB" id="A0AAV6VAJ7"/>
<dbReference type="EMBL" id="JAFNEN010000116">
    <property type="protein sequence ID" value="KAG8193692.1"/>
    <property type="molecule type" value="Genomic_DNA"/>
</dbReference>
<dbReference type="InterPro" id="IPR003961">
    <property type="entry name" value="FN3_dom"/>
</dbReference>
<evidence type="ECO:0000259" key="2">
    <source>
        <dbReference type="PROSITE" id="PS50853"/>
    </source>
</evidence>
<dbReference type="InterPro" id="IPR013783">
    <property type="entry name" value="Ig-like_fold"/>
</dbReference>
<dbReference type="Pfam" id="PF00041">
    <property type="entry name" value="fn3"/>
    <property type="match status" value="1"/>
</dbReference>
<evidence type="ECO:0000313" key="3">
    <source>
        <dbReference type="EMBL" id="KAG8193692.1"/>
    </source>
</evidence>
<dbReference type="GO" id="GO:0016020">
    <property type="term" value="C:membrane"/>
    <property type="evidence" value="ECO:0007669"/>
    <property type="project" value="UniProtKB-SubCell"/>
</dbReference>
<dbReference type="Gene3D" id="2.60.40.10">
    <property type="entry name" value="Immunoglobulins"/>
    <property type="match status" value="2"/>
</dbReference>
<dbReference type="CDD" id="cd00063">
    <property type="entry name" value="FN3"/>
    <property type="match status" value="2"/>
</dbReference>
<dbReference type="SUPFAM" id="SSF63825">
    <property type="entry name" value="YWTD domain"/>
    <property type="match status" value="1"/>
</dbReference>
<protein>
    <recommendedName>
        <fullName evidence="2">Fibronectin type-III domain-containing protein</fullName>
    </recommendedName>
</protein>
<dbReference type="SUPFAM" id="SSF49265">
    <property type="entry name" value="Fibronectin type III"/>
    <property type="match status" value="1"/>
</dbReference>
<organism evidence="3 4">
    <name type="scientific">Oedothorax gibbosus</name>
    <dbReference type="NCBI Taxonomy" id="931172"/>
    <lineage>
        <taxon>Eukaryota</taxon>
        <taxon>Metazoa</taxon>
        <taxon>Ecdysozoa</taxon>
        <taxon>Arthropoda</taxon>
        <taxon>Chelicerata</taxon>
        <taxon>Arachnida</taxon>
        <taxon>Araneae</taxon>
        <taxon>Araneomorphae</taxon>
        <taxon>Entelegynae</taxon>
        <taxon>Araneoidea</taxon>
        <taxon>Linyphiidae</taxon>
        <taxon>Erigoninae</taxon>
        <taxon>Oedothorax</taxon>
    </lineage>
</organism>
<reference evidence="3 4" key="1">
    <citation type="journal article" date="2022" name="Nat. Ecol. Evol.">
        <title>A masculinizing supergene underlies an exaggerated male reproductive morph in a spider.</title>
        <authorList>
            <person name="Hendrickx F."/>
            <person name="De Corte Z."/>
            <person name="Sonet G."/>
            <person name="Van Belleghem S.M."/>
            <person name="Kostlbacher S."/>
            <person name="Vangestel C."/>
        </authorList>
    </citation>
    <scope>NUCLEOTIDE SEQUENCE [LARGE SCALE GENOMIC DNA]</scope>
    <source>
        <strain evidence="3">W744_W776</strain>
    </source>
</reference>
<dbReference type="InterPro" id="IPR011042">
    <property type="entry name" value="6-blade_b-propeller_TolB-like"/>
</dbReference>
<comment type="caution">
    <text evidence="3">The sequence shown here is derived from an EMBL/GenBank/DDBJ whole genome shotgun (WGS) entry which is preliminary data.</text>
</comment>
<sequence>MCVVFLLLLFAATARANPVGPCYKECDERLISDEEDFDVSCNETCKVAKCHDGCDRWRSAISTSCYEVCEEDKTVFKNKLSLYCIRGCNIAINLYMKAIESEVGTPVEPYLVAETRTNVSIAIQWAKSPYENISYLVQWRYDNMHHDWEYYKPTKLLKDHYLNVEGLHPYTKYRFRVAFILLENYPPIFSEESISISTLEYGAPSNAPSITCLTAVSATRISLTWAPPSLPNGPILSYVLYIQEIPLYSTMIKDITDTSDGLHYMFINLKPSTTYKIALKARNLMGESPMDERNITTLSKKEISSLHNSPAYLVYGSNHTVIRKGLKILDEKNTVFKIENDSISVTGVALHVRRNLFFVADSIGNVHSVDEFKVNTIRHSEKVFPTLLSMDWLNDKLFMAEEHEISRCDLNGKNYEIVLTDMKHRASDLHVDPINGYLYVTMADHNEGGLYRVDLSLLDSGESLDFKRTQLIVNDYYLTAFLVDYKNFRIILPRNNNTVISVALDGSDASDIRENSQTQRYKNITSIAGNQDRLYYSTGHQLFGEEYHVSENKYYENVFDNGKFHLSLHPWIIKHFKYVFVLQY</sequence>
<dbReference type="PANTHER" id="PTHR46957">
    <property type="entry name" value="CYTOKINE RECEPTOR"/>
    <property type="match status" value="1"/>
</dbReference>
<dbReference type="Proteomes" id="UP000827092">
    <property type="component" value="Unassembled WGS sequence"/>
</dbReference>
<feature type="domain" description="Fibronectin type-III" evidence="2">
    <location>
        <begin position="105"/>
        <end position="201"/>
    </location>
</feature>
<evidence type="ECO:0000313" key="4">
    <source>
        <dbReference type="Proteomes" id="UP000827092"/>
    </source>
</evidence>
<dbReference type="PROSITE" id="PS50853">
    <property type="entry name" value="FN3"/>
    <property type="match status" value="2"/>
</dbReference>
<proteinExistence type="predicted"/>
<evidence type="ECO:0000256" key="1">
    <source>
        <dbReference type="SAM" id="SignalP"/>
    </source>
</evidence>
<gene>
    <name evidence="3" type="ORF">JTE90_024053</name>
</gene>